<dbReference type="Proteomes" id="UP000007882">
    <property type="component" value="Chromosome"/>
</dbReference>
<accession>I0H6L4</accession>
<proteinExistence type="predicted"/>
<dbReference type="AlphaFoldDB" id="I0H6L4"/>
<evidence type="ECO:0008006" key="4">
    <source>
        <dbReference type="Google" id="ProtNLM"/>
    </source>
</evidence>
<feature type="transmembrane region" description="Helical" evidence="1">
    <location>
        <begin position="82"/>
        <end position="101"/>
    </location>
</feature>
<keyword evidence="3" id="KW-1185">Reference proteome</keyword>
<evidence type="ECO:0000313" key="2">
    <source>
        <dbReference type="EMBL" id="BAL88651.1"/>
    </source>
</evidence>
<feature type="transmembrane region" description="Helical" evidence="1">
    <location>
        <begin position="121"/>
        <end position="140"/>
    </location>
</feature>
<keyword evidence="1" id="KW-1133">Transmembrane helix</keyword>
<organism evidence="2 3">
    <name type="scientific">Actinoplanes missouriensis (strain ATCC 14538 / DSM 43046 / CBS 188.64 / JCM 3121 / NBRC 102363 / NCIMB 12654 / NRRL B-3342 / UNCC 431)</name>
    <dbReference type="NCBI Taxonomy" id="512565"/>
    <lineage>
        <taxon>Bacteria</taxon>
        <taxon>Bacillati</taxon>
        <taxon>Actinomycetota</taxon>
        <taxon>Actinomycetes</taxon>
        <taxon>Micromonosporales</taxon>
        <taxon>Micromonosporaceae</taxon>
        <taxon>Actinoplanes</taxon>
    </lineage>
</organism>
<keyword evidence="1" id="KW-0812">Transmembrane</keyword>
<evidence type="ECO:0000313" key="3">
    <source>
        <dbReference type="Proteomes" id="UP000007882"/>
    </source>
</evidence>
<feature type="transmembrane region" description="Helical" evidence="1">
    <location>
        <begin position="20"/>
        <end position="36"/>
    </location>
</feature>
<feature type="transmembrane region" description="Helical" evidence="1">
    <location>
        <begin position="48"/>
        <end position="70"/>
    </location>
</feature>
<dbReference type="EMBL" id="AP012319">
    <property type="protein sequence ID" value="BAL88651.1"/>
    <property type="molecule type" value="Genomic_DNA"/>
</dbReference>
<gene>
    <name evidence="2" type="ordered locus">AMIS_34310</name>
</gene>
<protein>
    <recommendedName>
        <fullName evidence="4">Integral membrane protein</fullName>
    </recommendedName>
</protein>
<dbReference type="PATRIC" id="fig|512565.3.peg.3427"/>
<dbReference type="KEGG" id="ams:AMIS_34310"/>
<sequence length="212" mass="22339">MTRPYGQLMSSNSVIVRRTAVAAPALMFGYGVLRFLDGRDGDRGNGIAWDAGHVAFFAAMVLFGVLAVALRPIAPAWARRTGTVAAALALFGAGCFLWVIAGDLSPAFREAAPLPDVLETGGSALFPLGMLMLLGLLVAARRAPVWSPLLFGAGIAAITVNLDLLPVASLWILAALAPLARRDEAVPSHGRPDDSHREVSRDAVRAQFKTAI</sequence>
<keyword evidence="1" id="KW-0472">Membrane</keyword>
<dbReference type="HOGENOM" id="CLU_122809_0_0_11"/>
<evidence type="ECO:0000256" key="1">
    <source>
        <dbReference type="SAM" id="Phobius"/>
    </source>
</evidence>
<reference evidence="2 3" key="1">
    <citation type="submission" date="2012-02" db="EMBL/GenBank/DDBJ databases">
        <title>Complete genome sequence of Actinoplanes missouriensis 431 (= NBRC 102363).</title>
        <authorList>
            <person name="Ohnishi Y."/>
            <person name="Ishikawa J."/>
            <person name="Sekine M."/>
            <person name="Hosoyama A."/>
            <person name="Harada T."/>
            <person name="Narita H."/>
            <person name="Hata T."/>
            <person name="Konno Y."/>
            <person name="Tutikane K."/>
            <person name="Fujita N."/>
            <person name="Horinouchi S."/>
            <person name="Hayakawa M."/>
        </authorList>
    </citation>
    <scope>NUCLEOTIDE SEQUENCE [LARGE SCALE GENOMIC DNA]</scope>
    <source>
        <strain evidence="3">ATCC 14538 / DSM 43046 / CBS 188.64 / JCM 3121 / NBRC 102363 / NCIMB 12654 / NRRL B-3342 / UNCC 431</strain>
    </source>
</reference>
<name>I0H6L4_ACTM4</name>
<feature type="transmembrane region" description="Helical" evidence="1">
    <location>
        <begin position="149"/>
        <end position="174"/>
    </location>
</feature>
<dbReference type="eggNOG" id="ENOG50342GI">
    <property type="taxonomic scope" value="Bacteria"/>
</dbReference>